<accession>A0A1E3P081</accession>
<dbReference type="GO" id="GO:0044611">
    <property type="term" value="C:nuclear pore inner ring"/>
    <property type="evidence" value="ECO:0007669"/>
    <property type="project" value="EnsemblFungi"/>
</dbReference>
<dbReference type="RefSeq" id="XP_019038056.1">
    <property type="nucleotide sequence ID" value="XM_019181969.1"/>
</dbReference>
<evidence type="ECO:0000256" key="4">
    <source>
        <dbReference type="ARBA" id="ARBA00023242"/>
    </source>
</evidence>
<gene>
    <name evidence="6" type="ORF">WICANDRAFT_32478</name>
</gene>
<dbReference type="OrthoDB" id="2019644at2759"/>
<keyword evidence="3" id="KW-0813">Transport</keyword>
<dbReference type="GO" id="GO:0006999">
    <property type="term" value="P:nuclear pore organization"/>
    <property type="evidence" value="ECO:0007669"/>
    <property type="project" value="EnsemblFungi"/>
</dbReference>
<dbReference type="InterPro" id="IPR021827">
    <property type="entry name" value="Nup186/Nup192/Nup205"/>
</dbReference>
<evidence type="ECO:0008006" key="8">
    <source>
        <dbReference type="Google" id="ProtNLM"/>
    </source>
</evidence>
<dbReference type="EMBL" id="KV454211">
    <property type="protein sequence ID" value="ODQ58849.1"/>
    <property type="molecule type" value="Genomic_DNA"/>
</dbReference>
<feature type="coiled-coil region" evidence="5">
    <location>
        <begin position="141"/>
        <end position="168"/>
    </location>
</feature>
<name>A0A1E3P081_WICAA</name>
<dbReference type="Proteomes" id="UP000094112">
    <property type="component" value="Unassembled WGS sequence"/>
</dbReference>
<dbReference type="GO" id="GO:0017056">
    <property type="term" value="F:structural constituent of nuclear pore"/>
    <property type="evidence" value="ECO:0007669"/>
    <property type="project" value="EnsemblFungi"/>
</dbReference>
<dbReference type="GO" id="GO:0046822">
    <property type="term" value="P:regulation of nucleocytoplasmic transport"/>
    <property type="evidence" value="ECO:0007669"/>
    <property type="project" value="EnsemblFungi"/>
</dbReference>
<dbReference type="Pfam" id="PF11894">
    <property type="entry name" value="Nup192"/>
    <property type="match status" value="1"/>
</dbReference>
<protein>
    <recommendedName>
        <fullName evidence="8">Nucleoporin</fullName>
    </recommendedName>
</protein>
<keyword evidence="7" id="KW-1185">Reference proteome</keyword>
<comment type="subcellular location">
    <subcellularLocation>
        <location evidence="1">Nucleus</location>
    </subcellularLocation>
</comment>
<evidence type="ECO:0000256" key="3">
    <source>
        <dbReference type="ARBA" id="ARBA00022448"/>
    </source>
</evidence>
<evidence type="ECO:0000256" key="1">
    <source>
        <dbReference type="ARBA" id="ARBA00004123"/>
    </source>
</evidence>
<comment type="similarity">
    <text evidence="2">Belongs to the NUP186/NUP192/NUP205 family.</text>
</comment>
<evidence type="ECO:0000256" key="2">
    <source>
        <dbReference type="ARBA" id="ARBA00005892"/>
    </source>
</evidence>
<proteinExistence type="inferred from homology"/>
<evidence type="ECO:0000313" key="7">
    <source>
        <dbReference type="Proteomes" id="UP000094112"/>
    </source>
</evidence>
<evidence type="ECO:0000256" key="5">
    <source>
        <dbReference type="SAM" id="Coils"/>
    </source>
</evidence>
<dbReference type="PANTHER" id="PTHR31344">
    <property type="entry name" value="NUCLEAR PORE COMPLEX PROTEIN NUP205"/>
    <property type="match status" value="1"/>
</dbReference>
<dbReference type="GeneID" id="30199215"/>
<keyword evidence="5" id="KW-0175">Coiled coil</keyword>
<dbReference type="PANTHER" id="PTHR31344:SF0">
    <property type="entry name" value="NUCLEAR PORE COMPLEX PROTEIN NUP205"/>
    <property type="match status" value="1"/>
</dbReference>
<dbReference type="STRING" id="683960.A0A1E3P081"/>
<reference evidence="6 7" key="1">
    <citation type="journal article" date="2016" name="Proc. Natl. Acad. Sci. U.S.A.">
        <title>Comparative genomics of biotechnologically important yeasts.</title>
        <authorList>
            <person name="Riley R."/>
            <person name="Haridas S."/>
            <person name="Wolfe K.H."/>
            <person name="Lopes M.R."/>
            <person name="Hittinger C.T."/>
            <person name="Goeker M."/>
            <person name="Salamov A.A."/>
            <person name="Wisecaver J.H."/>
            <person name="Long T.M."/>
            <person name="Calvey C.H."/>
            <person name="Aerts A.L."/>
            <person name="Barry K.W."/>
            <person name="Choi C."/>
            <person name="Clum A."/>
            <person name="Coughlan A.Y."/>
            <person name="Deshpande S."/>
            <person name="Douglass A.P."/>
            <person name="Hanson S.J."/>
            <person name="Klenk H.-P."/>
            <person name="LaButti K.M."/>
            <person name="Lapidus A."/>
            <person name="Lindquist E.A."/>
            <person name="Lipzen A.M."/>
            <person name="Meier-Kolthoff J.P."/>
            <person name="Ohm R.A."/>
            <person name="Otillar R.P."/>
            <person name="Pangilinan J.L."/>
            <person name="Peng Y."/>
            <person name="Rokas A."/>
            <person name="Rosa C.A."/>
            <person name="Scheuner C."/>
            <person name="Sibirny A.A."/>
            <person name="Slot J.C."/>
            <person name="Stielow J.B."/>
            <person name="Sun H."/>
            <person name="Kurtzman C.P."/>
            <person name="Blackwell M."/>
            <person name="Grigoriev I.V."/>
            <person name="Jeffries T.W."/>
        </authorList>
    </citation>
    <scope>NUCLEOTIDE SEQUENCE [LARGE SCALE GENOMIC DNA]</scope>
    <source>
        <strain evidence="7">ATCC 58044 / CBS 1984 / NCYC 433 / NRRL Y-366-8</strain>
    </source>
</reference>
<keyword evidence="4" id="KW-0539">Nucleus</keyword>
<organism evidence="6 7">
    <name type="scientific">Wickerhamomyces anomalus (strain ATCC 58044 / CBS 1984 / NCYC 433 / NRRL Y-366-8)</name>
    <name type="common">Yeast</name>
    <name type="synonym">Hansenula anomala</name>
    <dbReference type="NCBI Taxonomy" id="683960"/>
    <lineage>
        <taxon>Eukaryota</taxon>
        <taxon>Fungi</taxon>
        <taxon>Dikarya</taxon>
        <taxon>Ascomycota</taxon>
        <taxon>Saccharomycotina</taxon>
        <taxon>Saccharomycetes</taxon>
        <taxon>Phaffomycetales</taxon>
        <taxon>Wickerhamomycetaceae</taxon>
        <taxon>Wickerhamomyces</taxon>
    </lineage>
</organism>
<evidence type="ECO:0000313" key="6">
    <source>
        <dbReference type="EMBL" id="ODQ58849.1"/>
    </source>
</evidence>
<sequence>MTRHWSISPFTSLYRSIEQGSPDIALLNELKEDLSNLTLIPKKNTTSRQTLEKGTISLGGDEYEVNEEFKIASATIADELNIDELIAAEFIHTSSDLGAELVDNAKASFYLRKQHILSIVSYIFNTGSKDLTDLVFTNQFIDTLLKSFKEVEEELESISQSVQRAKILGQYDSNDLQQRVTFRRNFLNKEHETLGEIFYGLTSQGLVTKADFLKFYNFVSTFDIDDLFIIHVMPGLLLFCSKLETLKEDDVKQLHSELLKELKNKDEIYKVPAKLLTIFVFLTYFIDWCKQIPRRVEEFDFDIAIEAPMTSAVQMGAIEQLLIITAETSENTFELFYDLRSLLEQHLPRLVPKKILDVNEEETKRLRSVNMDSTSTVYVVTKQYKVSENLRTIITQVLHDFVQSFISDAAFLLIKIKDAEEDSLLSGEDSLLDDISKKADLERFYLSIFYLYANREELISTFWEDRESNAYGFIEWASKVDDLLMKSTFSTMVSALASGASNANHVYHFIASAEKLSWSSIIDLMNAYIEKIAKFEQSGDDNGLSEEIVLSISSYFTLIYQVASNSESVKALFDDTVLNCLFNFIRLDTPLVGAALEVICSLVSEDKERRNTIWERLDLWLFSQPSVTLKDCFRNLLVSFPDIVGFINLIEALLKPVKRFGKFELPFPSQLGLSYRKRGIAPYLEFLLSDVFFHSPALYFSEKVSLQKPILKILDYTLSSFDPKLILNSFPAAADLNSVVETADFATYVQANPAPAALNFLFQEKIHKVLFEIASTGIDNISDKSFDEEQVQVVDLALTIIGKVLDLEVTYIDELLPLIKKENNYYVPNNIGTHGIRSFYDAILFNLPLIAHISLYVGSTHLPIAEKSIKLLSRFSKSSQFGSSHTSGSLIGKNRLLTVLDSIDESLRIKFAFINQLESEIYTQKDLEVKIQTLNFINENLSVSSKGYTISHFILGFDLKNGITLGDSDSETFIASGTSVFKSLLYTLESSLLAISNTNIDYEPIRLAAVVLEIILKLCRNSTTSTLMLVHISNYDLLTKLLNTPRIDLHTLWSGAKFDGNLKNKTEFNSGPAIGALLSFLSQRSFILQYLSLELHRTSAQGSISKTSSYINKLINGEEAFIGPPKILSFLDILEFNLSEISSVPDELKFFSEVDLNLNLNRISTAISSDGSIFDLSDLDSILDLRLVQSWVQGQYHTNSDEEKQTNDINDDESEALAERDLIKSRFINYLAHLKFKSYQLSTLHSWVQLIQVTVTDGKLDPVQRSNFILEVFHAIVPRINDYVEYDVLYAEELVSLCVSLYDIYHKDRITLEKDDPSVFDGYERLYSLFRSCINGILSPLSTLALRSDLYVLSNKYLSWVLDHPEVAKDILKSIKLSSERLITVICNDAIGGEGATRITGLLLLESLFQLSSINQLNFVLNSLVKNNLLLLLVKSIKRTDETLSLSHENKITLDSLLYELTAFKATLSFLIRVAETRHGAQQLLQSEIFQTIKACSFLLIDPDLGLELVFDETTIQTSTFVRVNLNLDTPLAFDDSSKGVSLFELLVPTFQLVAAILLSTSSENKPVIEQVHKLLLHFRRLIVGVLKRDVLIESKNDHEVYKANGVDSSGLKDLVNLFVLLSTLTGFNGEHAAF</sequence>